<reference evidence="1" key="1">
    <citation type="journal article" date="2019" name="bioRxiv">
        <title>The Genome of the Zebra Mussel, Dreissena polymorpha: A Resource for Invasive Species Research.</title>
        <authorList>
            <person name="McCartney M.A."/>
            <person name="Auch B."/>
            <person name="Kono T."/>
            <person name="Mallez S."/>
            <person name="Zhang Y."/>
            <person name="Obille A."/>
            <person name="Becker A."/>
            <person name="Abrahante J.E."/>
            <person name="Garbe J."/>
            <person name="Badalamenti J.P."/>
            <person name="Herman A."/>
            <person name="Mangelson H."/>
            <person name="Liachko I."/>
            <person name="Sullivan S."/>
            <person name="Sone E.D."/>
            <person name="Koren S."/>
            <person name="Silverstein K.A.T."/>
            <person name="Beckman K.B."/>
            <person name="Gohl D.M."/>
        </authorList>
    </citation>
    <scope>NUCLEOTIDE SEQUENCE</scope>
    <source>
        <strain evidence="1">Duluth1</strain>
        <tissue evidence="1">Whole animal</tissue>
    </source>
</reference>
<proteinExistence type="predicted"/>
<name>A0A9D4GJH4_DREPO</name>
<comment type="caution">
    <text evidence="1">The sequence shown here is derived from an EMBL/GenBank/DDBJ whole genome shotgun (WGS) entry which is preliminary data.</text>
</comment>
<protein>
    <submittedName>
        <fullName evidence="1">Uncharacterized protein</fullName>
    </submittedName>
</protein>
<sequence>MPFFGGIKNCLPWARCLSFLQPGECGTRKRQLSSWNQTLNGLPVAGKDGQQIYADFHAMPILKARGIH</sequence>
<accession>A0A9D4GJH4</accession>
<organism evidence="1 2">
    <name type="scientific">Dreissena polymorpha</name>
    <name type="common">Zebra mussel</name>
    <name type="synonym">Mytilus polymorpha</name>
    <dbReference type="NCBI Taxonomy" id="45954"/>
    <lineage>
        <taxon>Eukaryota</taxon>
        <taxon>Metazoa</taxon>
        <taxon>Spiralia</taxon>
        <taxon>Lophotrochozoa</taxon>
        <taxon>Mollusca</taxon>
        <taxon>Bivalvia</taxon>
        <taxon>Autobranchia</taxon>
        <taxon>Heteroconchia</taxon>
        <taxon>Euheterodonta</taxon>
        <taxon>Imparidentia</taxon>
        <taxon>Neoheterodontei</taxon>
        <taxon>Myida</taxon>
        <taxon>Dreissenoidea</taxon>
        <taxon>Dreissenidae</taxon>
        <taxon>Dreissena</taxon>
    </lineage>
</organism>
<keyword evidence="2" id="KW-1185">Reference proteome</keyword>
<evidence type="ECO:0000313" key="1">
    <source>
        <dbReference type="EMBL" id="KAH3815102.1"/>
    </source>
</evidence>
<dbReference type="EMBL" id="JAIWYP010000006">
    <property type="protein sequence ID" value="KAH3815102.1"/>
    <property type="molecule type" value="Genomic_DNA"/>
</dbReference>
<evidence type="ECO:0000313" key="2">
    <source>
        <dbReference type="Proteomes" id="UP000828390"/>
    </source>
</evidence>
<dbReference type="Proteomes" id="UP000828390">
    <property type="component" value="Unassembled WGS sequence"/>
</dbReference>
<gene>
    <name evidence="1" type="ORF">DPMN_143623</name>
</gene>
<reference evidence="1" key="2">
    <citation type="submission" date="2020-11" db="EMBL/GenBank/DDBJ databases">
        <authorList>
            <person name="McCartney M.A."/>
            <person name="Auch B."/>
            <person name="Kono T."/>
            <person name="Mallez S."/>
            <person name="Becker A."/>
            <person name="Gohl D.M."/>
            <person name="Silverstein K.A.T."/>
            <person name="Koren S."/>
            <person name="Bechman K.B."/>
            <person name="Herman A."/>
            <person name="Abrahante J.E."/>
            <person name="Garbe J."/>
        </authorList>
    </citation>
    <scope>NUCLEOTIDE SEQUENCE</scope>
    <source>
        <strain evidence="1">Duluth1</strain>
        <tissue evidence="1">Whole animal</tissue>
    </source>
</reference>
<dbReference type="AlphaFoldDB" id="A0A9D4GJH4"/>